<dbReference type="GeneID" id="107373181"/>
<dbReference type="RefSeq" id="XP_054591245.2">
    <property type="nucleotide sequence ID" value="XM_054735270.2"/>
</dbReference>
<proteinExistence type="predicted"/>
<gene>
    <name evidence="3" type="primary">PLEKHO2</name>
</gene>
<dbReference type="InterPro" id="IPR011993">
    <property type="entry name" value="PH-like_dom_sf"/>
</dbReference>
<evidence type="ECO:0000259" key="2">
    <source>
        <dbReference type="PROSITE" id="PS50003"/>
    </source>
</evidence>
<dbReference type="SMART" id="SM00233">
    <property type="entry name" value="PH"/>
    <property type="match status" value="1"/>
</dbReference>
<dbReference type="InterPro" id="IPR043448">
    <property type="entry name" value="PKHO1/2"/>
</dbReference>
<dbReference type="Pfam" id="PF00169">
    <property type="entry name" value="PH"/>
    <property type="match status" value="1"/>
</dbReference>
<dbReference type="OMA" id="MPPIKEA"/>
<feature type="region of interest" description="Disordered" evidence="1">
    <location>
        <begin position="516"/>
        <end position="563"/>
    </location>
</feature>
<reference evidence="3" key="1">
    <citation type="submission" date="2016-05" db="EMBL/GenBank/DDBJ databases">
        <authorList>
            <person name="Lavstsen T."/>
            <person name="Jespersen J.S."/>
        </authorList>
    </citation>
    <scope>NUCLEOTIDE SEQUENCE</scope>
    <source>
        <tissue evidence="3">Brain</tissue>
    </source>
</reference>
<accession>A0A1A8AXA7</accession>
<feature type="compositionally biased region" description="Basic and acidic residues" evidence="1">
    <location>
        <begin position="445"/>
        <end position="463"/>
    </location>
</feature>
<organism evidence="3">
    <name type="scientific">Nothobranchius furzeri</name>
    <name type="common">Turquoise killifish</name>
    <dbReference type="NCBI Taxonomy" id="105023"/>
    <lineage>
        <taxon>Eukaryota</taxon>
        <taxon>Metazoa</taxon>
        <taxon>Chordata</taxon>
        <taxon>Craniata</taxon>
        <taxon>Vertebrata</taxon>
        <taxon>Euteleostomi</taxon>
        <taxon>Actinopterygii</taxon>
        <taxon>Neopterygii</taxon>
        <taxon>Teleostei</taxon>
        <taxon>Neoteleostei</taxon>
        <taxon>Acanthomorphata</taxon>
        <taxon>Ovalentaria</taxon>
        <taxon>Atherinomorphae</taxon>
        <taxon>Cyprinodontiformes</taxon>
        <taxon>Nothobranchiidae</taxon>
        <taxon>Nothobranchius</taxon>
    </lineage>
</organism>
<dbReference type="PROSITE" id="PS50003">
    <property type="entry name" value="PH_DOMAIN"/>
    <property type="match status" value="1"/>
</dbReference>
<dbReference type="KEGG" id="nfu:107373181"/>
<reference evidence="3" key="2">
    <citation type="submission" date="2016-06" db="EMBL/GenBank/DDBJ databases">
        <title>The genome of a short-lived fish provides insights into sex chromosome evolution and the genetic control of aging.</title>
        <authorList>
            <person name="Reichwald K."/>
            <person name="Felder M."/>
            <person name="Petzold A."/>
            <person name="Koch P."/>
            <person name="Groth M."/>
            <person name="Platzer M."/>
        </authorList>
    </citation>
    <scope>NUCLEOTIDE SEQUENCE</scope>
    <source>
        <tissue evidence="3">Brain</tissue>
    </source>
</reference>
<dbReference type="GO" id="GO:0071888">
    <property type="term" value="P:macrophage apoptotic process"/>
    <property type="evidence" value="ECO:0007669"/>
    <property type="project" value="TreeGrafter"/>
</dbReference>
<evidence type="ECO:0000313" key="3">
    <source>
        <dbReference type="EMBL" id="SBP59106.1"/>
    </source>
</evidence>
<feature type="compositionally biased region" description="Polar residues" evidence="1">
    <location>
        <begin position="516"/>
        <end position="526"/>
    </location>
</feature>
<feature type="compositionally biased region" description="Basic residues" evidence="1">
    <location>
        <begin position="144"/>
        <end position="156"/>
    </location>
</feature>
<dbReference type="PANTHER" id="PTHR15871">
    <property type="entry name" value="PH DOMAIN-CONTAINING PROTEIN"/>
    <property type="match status" value="1"/>
</dbReference>
<feature type="compositionally biased region" description="Basic and acidic residues" evidence="1">
    <location>
        <begin position="264"/>
        <end position="278"/>
    </location>
</feature>
<feature type="region of interest" description="Disordered" evidence="1">
    <location>
        <begin position="428"/>
        <end position="479"/>
    </location>
</feature>
<dbReference type="Gene3D" id="2.30.29.30">
    <property type="entry name" value="Pleckstrin-homology domain (PH domain)/Phosphotyrosine-binding domain (PTB)"/>
    <property type="match status" value="1"/>
</dbReference>
<dbReference type="PANTHER" id="PTHR15871:SF2">
    <property type="entry name" value="PLECKSTRIN HOMOLOGY DOMAIN-CONTAINING FAMILY O MEMBER 2"/>
    <property type="match status" value="1"/>
</dbReference>
<feature type="region of interest" description="Disordered" evidence="1">
    <location>
        <begin position="136"/>
        <end position="156"/>
    </location>
</feature>
<dbReference type="SUPFAM" id="SSF50729">
    <property type="entry name" value="PH domain-like"/>
    <property type="match status" value="1"/>
</dbReference>
<name>A0A1A8AXA7_NOTFU</name>
<dbReference type="EMBL" id="HADY01020621">
    <property type="protein sequence ID" value="SBP59106.1"/>
    <property type="molecule type" value="Transcribed_RNA"/>
</dbReference>
<sequence length="633" mass="68412">MEDGIKEDPAQQKEPKFLSKAGWVKKAHGRLLTSYKERYVHVEKTEMVVYENEDLKNCLERLDLENYDTCHELKSPFKKKHRLILIRSPKSGHKQVHDLKFQTQTAEEKDAWIKALSDGINRAKNKVFDEVKVDESSNLEHVTRTRPKGNRNRRPPTRIHMKEVADVSSDGILRLDLNLDDAVMPNGTQLTSTDGAELSKDVLHPSPQSAGQEGTGTEPEAASQKVIKPPMPPTKEAKPSAASEDQPENDDSPAIKKPPMPPSKEAKPAEEASEDPKTGAKKKTGPPPTPPGKPLISTTTVRPPTPPSKETKPCQAAEEPTKEDDSGSETAVGAKEELNVLPHLSDNDPESSTAEGDVSDGITQEVVSNTRTSDPAERPPLSTQHPEEPSVISQPKGALDSDDSAGPLPALEVPLQSKVPLVAVSDADPLTDSFGLSPLLSNLAGEKKKKAEEKSVDSGQHSDDESEGSGSEDTLAASTSALQGSHVALDVLDVVEDNIQTSVHLRPAAELQVRSNTLSYCRSEPNQKPPKPPSKPRSVSIGDLLSESSGSPQLELSSSGAPDPIVTKLEAEVALEIQRTSELLSKAQGEGNGGGMPEELLGKALEKRKKADHVLKEVQKLKRTKSSSSRMSW</sequence>
<feature type="region of interest" description="Disordered" evidence="1">
    <location>
        <begin position="186"/>
        <end position="412"/>
    </location>
</feature>
<dbReference type="AlphaFoldDB" id="A0A1A8AXA7"/>
<feature type="domain" description="PH" evidence="2">
    <location>
        <begin position="17"/>
        <end position="121"/>
    </location>
</feature>
<evidence type="ECO:0000256" key="1">
    <source>
        <dbReference type="SAM" id="MobiDB-lite"/>
    </source>
</evidence>
<feature type="compositionally biased region" description="Polar residues" evidence="1">
    <location>
        <begin position="361"/>
        <end position="373"/>
    </location>
</feature>
<protein>
    <submittedName>
        <fullName evidence="3">Pleckstrin homology domain containing, family O member 2</fullName>
    </submittedName>
</protein>
<feature type="compositionally biased region" description="Low complexity" evidence="1">
    <location>
        <begin position="544"/>
        <end position="560"/>
    </location>
</feature>
<dbReference type="InterPro" id="IPR001849">
    <property type="entry name" value="PH_domain"/>
</dbReference>